<protein>
    <submittedName>
        <fullName evidence="1">Uncharacterized protein</fullName>
    </submittedName>
</protein>
<reference evidence="1 2" key="1">
    <citation type="submission" date="2019-02" db="EMBL/GenBank/DDBJ databases">
        <title>Genome sequencing of the rare red list fungi Phlebia centrifuga.</title>
        <authorList>
            <person name="Buettner E."/>
            <person name="Kellner H."/>
        </authorList>
    </citation>
    <scope>NUCLEOTIDE SEQUENCE [LARGE SCALE GENOMIC DNA]</scope>
    <source>
        <strain evidence="1 2">DSM 108282</strain>
    </source>
</reference>
<comment type="caution">
    <text evidence="1">The sequence shown here is derived from an EMBL/GenBank/DDBJ whole genome shotgun (WGS) entry which is preliminary data.</text>
</comment>
<gene>
    <name evidence="1" type="ORF">EW026_g6151</name>
</gene>
<dbReference type="EMBL" id="SGPJ01000314">
    <property type="protein sequence ID" value="THG95522.1"/>
    <property type="molecule type" value="Genomic_DNA"/>
</dbReference>
<organism evidence="1 2">
    <name type="scientific">Hermanssonia centrifuga</name>
    <dbReference type="NCBI Taxonomy" id="98765"/>
    <lineage>
        <taxon>Eukaryota</taxon>
        <taxon>Fungi</taxon>
        <taxon>Dikarya</taxon>
        <taxon>Basidiomycota</taxon>
        <taxon>Agaricomycotina</taxon>
        <taxon>Agaricomycetes</taxon>
        <taxon>Polyporales</taxon>
        <taxon>Meruliaceae</taxon>
        <taxon>Hermanssonia</taxon>
    </lineage>
</organism>
<dbReference type="AlphaFoldDB" id="A0A4V3X9T8"/>
<name>A0A4V3X9T8_9APHY</name>
<proteinExistence type="predicted"/>
<keyword evidence="2" id="KW-1185">Reference proteome</keyword>
<accession>A0A4V3X9T8</accession>
<dbReference type="Proteomes" id="UP000309038">
    <property type="component" value="Unassembled WGS sequence"/>
</dbReference>
<evidence type="ECO:0000313" key="2">
    <source>
        <dbReference type="Proteomes" id="UP000309038"/>
    </source>
</evidence>
<evidence type="ECO:0000313" key="1">
    <source>
        <dbReference type="EMBL" id="THG95522.1"/>
    </source>
</evidence>
<sequence length="557" mass="61926">MKAARDAEESAKVIEANKLTHQEQLLLRIAQLENEVQNGAGAGPVHPPVAANLVVKGQAKGAKVPQHNVVALTPMMDGKSARKLGVDEGGKKAKKTRNAGKYSRADVAAIRAALSSPTPLGAREKGIMAAETVRRSQSTLTATVDDNSNSDSDHEIQELDDFSDDEYEEELMMVKTEEEPIVISDSEDDAMDDVLPQVGGMSADTQRQYGHRMTTEGMVYIINESSEEELAPDDILPWRRPSVVGVKTRRATQDDLPIPHDLYKIFVKVFIRRVLKWLGDQPVAFSLCGVDLVPAMRTAWKKSFPSHPHHIVMRSPVYDITLQKVYDWRSALGRLGIKLVIEYFKTRTDLVCDLDRKIYVEEMLKTGSKLPFVYAHTKKMPDGEMKSFGIFQGPLMLQGLAAHLKATHIAGEQTDPNVFPVGALAIVATAIERGLTGFQSGQLTTGRIYHKFGHLFWGAVAEKYLHNTKNRIREKTWKIIMLRAARTATPVAIRKEFIEIISKLPSDESIHDDYALQDLTDDEWDEDEKMSTQRAVMEYADASVQADSACMEKEGGG</sequence>